<evidence type="ECO:0000313" key="1">
    <source>
        <dbReference type="EMBL" id="MCL9769431.1"/>
    </source>
</evidence>
<protein>
    <submittedName>
        <fullName evidence="1">GLPGLI family protein</fullName>
    </submittedName>
</protein>
<gene>
    <name evidence="1" type="ORF">NAT47_03285</name>
</gene>
<dbReference type="RefSeq" id="WP_250580237.1">
    <property type="nucleotide sequence ID" value="NZ_JAMLJN010000002.1"/>
</dbReference>
<evidence type="ECO:0000313" key="2">
    <source>
        <dbReference type="Proteomes" id="UP001203342"/>
    </source>
</evidence>
<dbReference type="InterPro" id="IPR005901">
    <property type="entry name" value="GLPGLI"/>
</dbReference>
<sequence>MKLNKPKLIHLFMFKKILFIFFSISMSSQNIKVEYSLNILKDESVLKKDGISTFYKNAMDGAKNVKFELLIDKDKSFFYKKDILNQNTIETKMALLISEADNPIYSFNNNIFKKIEETSSFFNKPIIVKDTLLTNWELTNETKKINGYTCYKAAAKYKIVNPDVFYHSVIAWYCPEIPSQMGPRGFGGLPGLILELQYREIVFGATLIEKTNDPVIINFNSEIITQEQYDKKILEIRNN</sequence>
<dbReference type="Pfam" id="PF09697">
    <property type="entry name" value="Porph_ging"/>
    <property type="match status" value="1"/>
</dbReference>
<dbReference type="NCBIfam" id="TIGR01200">
    <property type="entry name" value="GLPGLI"/>
    <property type="match status" value="1"/>
</dbReference>
<organism evidence="1 2">
    <name type="scientific">Flavobacterium fragile</name>
    <dbReference type="NCBI Taxonomy" id="2949085"/>
    <lineage>
        <taxon>Bacteria</taxon>
        <taxon>Pseudomonadati</taxon>
        <taxon>Bacteroidota</taxon>
        <taxon>Flavobacteriia</taxon>
        <taxon>Flavobacteriales</taxon>
        <taxon>Flavobacteriaceae</taxon>
        <taxon>Flavobacterium</taxon>
    </lineage>
</organism>
<dbReference type="EMBL" id="JAMLJN010000002">
    <property type="protein sequence ID" value="MCL9769431.1"/>
    <property type="molecule type" value="Genomic_DNA"/>
</dbReference>
<reference evidence="1 2" key="1">
    <citation type="submission" date="2022-05" db="EMBL/GenBank/DDBJ databases">
        <title>Flavobacterium sp., isolated from activated sludge.</title>
        <authorList>
            <person name="Ran Q."/>
        </authorList>
    </citation>
    <scope>NUCLEOTIDE SEQUENCE [LARGE SCALE GENOMIC DNA]</scope>
    <source>
        <strain evidence="1 2">HXWNR69</strain>
    </source>
</reference>
<name>A0ABT0TEM9_9FLAO</name>
<keyword evidence="2" id="KW-1185">Reference proteome</keyword>
<accession>A0ABT0TEM9</accession>
<comment type="caution">
    <text evidence="1">The sequence shown here is derived from an EMBL/GenBank/DDBJ whole genome shotgun (WGS) entry which is preliminary data.</text>
</comment>
<proteinExistence type="predicted"/>
<dbReference type="Proteomes" id="UP001203342">
    <property type="component" value="Unassembled WGS sequence"/>
</dbReference>